<comment type="subunit">
    <text evidence="6">Forms polymers.</text>
</comment>
<comment type="subcellular location">
    <subcellularLocation>
        <location evidence="6">Cytoplasm</location>
    </subcellularLocation>
    <text evidence="6">Membrane-associated.</text>
</comment>
<dbReference type="SUPFAM" id="SSF53067">
    <property type="entry name" value="Actin-like ATPase domain"/>
    <property type="match status" value="2"/>
</dbReference>
<gene>
    <name evidence="6" type="primary">mreB</name>
    <name evidence="7" type="ORF">GCM10009844_31000</name>
</gene>
<evidence type="ECO:0000256" key="4">
    <source>
        <dbReference type="ARBA" id="ARBA00022960"/>
    </source>
</evidence>
<keyword evidence="1 6" id="KW-0963">Cytoplasm</keyword>
<dbReference type="EMBL" id="BAAAQR010000010">
    <property type="protein sequence ID" value="GAA2150263.1"/>
    <property type="molecule type" value="Genomic_DNA"/>
</dbReference>
<keyword evidence="3 6" id="KW-0067">ATP-binding</keyword>
<dbReference type="InterPro" id="IPR004753">
    <property type="entry name" value="MreB"/>
</dbReference>
<feature type="binding site" evidence="6">
    <location>
        <begin position="91"/>
        <end position="93"/>
    </location>
    <ligand>
        <name>ATP</name>
        <dbReference type="ChEBI" id="CHEBI:30616"/>
    </ligand>
</feature>
<feature type="binding site" evidence="6">
    <location>
        <begin position="289"/>
        <end position="292"/>
    </location>
    <ligand>
        <name>ATP</name>
        <dbReference type="ChEBI" id="CHEBI:30616"/>
    </ligand>
</feature>
<evidence type="ECO:0000313" key="7">
    <source>
        <dbReference type="EMBL" id="GAA2150263.1"/>
    </source>
</evidence>
<evidence type="ECO:0000256" key="1">
    <source>
        <dbReference type="ARBA" id="ARBA00022490"/>
    </source>
</evidence>
<evidence type="ECO:0000256" key="3">
    <source>
        <dbReference type="ARBA" id="ARBA00022840"/>
    </source>
</evidence>
<reference evidence="7 8" key="1">
    <citation type="journal article" date="2019" name="Int. J. Syst. Evol. Microbiol.">
        <title>The Global Catalogue of Microorganisms (GCM) 10K type strain sequencing project: providing services to taxonomists for standard genome sequencing and annotation.</title>
        <authorList>
            <consortium name="The Broad Institute Genomics Platform"/>
            <consortium name="The Broad Institute Genome Sequencing Center for Infectious Disease"/>
            <person name="Wu L."/>
            <person name="Ma J."/>
        </authorList>
    </citation>
    <scope>NUCLEOTIDE SEQUENCE [LARGE SCALE GENOMIC DNA]</scope>
    <source>
        <strain evidence="7 8">JCM 16022</strain>
    </source>
</reference>
<dbReference type="PANTHER" id="PTHR42749">
    <property type="entry name" value="CELL SHAPE-DETERMINING PROTEIN MREB"/>
    <property type="match status" value="1"/>
</dbReference>
<dbReference type="CDD" id="cd10225">
    <property type="entry name" value="ASKHA_NBD_MreB-like"/>
    <property type="match status" value="1"/>
</dbReference>
<dbReference type="HAMAP" id="MF_02207">
    <property type="entry name" value="MreB"/>
    <property type="match status" value="1"/>
</dbReference>
<dbReference type="Proteomes" id="UP001501771">
    <property type="component" value="Unassembled WGS sequence"/>
</dbReference>
<feature type="binding site" evidence="6">
    <location>
        <begin position="241"/>
        <end position="243"/>
    </location>
    <ligand>
        <name>ATP</name>
        <dbReference type="ChEBI" id="CHEBI:30616"/>
    </ligand>
</feature>
<keyword evidence="2 6" id="KW-0547">Nucleotide-binding</keyword>
<organism evidence="7 8">
    <name type="scientific">Nocardioides koreensis</name>
    <dbReference type="NCBI Taxonomy" id="433651"/>
    <lineage>
        <taxon>Bacteria</taxon>
        <taxon>Bacillati</taxon>
        <taxon>Actinomycetota</taxon>
        <taxon>Actinomycetes</taxon>
        <taxon>Propionibacteriales</taxon>
        <taxon>Nocardioidaceae</taxon>
        <taxon>Nocardioides</taxon>
    </lineage>
</organism>
<comment type="caution">
    <text evidence="7">The sequence shown here is derived from an EMBL/GenBank/DDBJ whole genome shotgun (WGS) entry which is preliminary data.</text>
</comment>
<keyword evidence="4 6" id="KW-0133">Cell shape</keyword>
<evidence type="ECO:0000256" key="5">
    <source>
        <dbReference type="ARBA" id="ARBA00023458"/>
    </source>
</evidence>
<comment type="function">
    <text evidence="6">Forms membrane-associated dynamic filaments that are essential for cell shape determination. Acts by regulating cell wall synthesis and cell elongation, and thus cell shape. A feedback loop between cell geometry and MreB localization may maintain elongated cell shape by targeting cell wall growth to regions of negative cell wall curvature.</text>
</comment>
<dbReference type="PANTHER" id="PTHR42749:SF1">
    <property type="entry name" value="CELL SHAPE-DETERMINING PROTEIN MREB"/>
    <property type="match status" value="1"/>
</dbReference>
<dbReference type="Pfam" id="PF06723">
    <property type="entry name" value="MreB_Mbl"/>
    <property type="match status" value="1"/>
</dbReference>
<evidence type="ECO:0000256" key="6">
    <source>
        <dbReference type="HAMAP-Rule" id="MF_02207"/>
    </source>
</evidence>
<name>A0ABN2ZYM9_9ACTN</name>
<dbReference type="RefSeq" id="WP_344154096.1">
    <property type="nucleotide sequence ID" value="NZ_BAAAQR010000010.1"/>
</dbReference>
<dbReference type="InterPro" id="IPR043129">
    <property type="entry name" value="ATPase_NBD"/>
</dbReference>
<dbReference type="Gene3D" id="3.30.420.40">
    <property type="match status" value="2"/>
</dbReference>
<dbReference type="PRINTS" id="PR01652">
    <property type="entry name" value="SHAPEPROTEIN"/>
</dbReference>
<evidence type="ECO:0000313" key="8">
    <source>
        <dbReference type="Proteomes" id="UP001501771"/>
    </source>
</evidence>
<evidence type="ECO:0000256" key="2">
    <source>
        <dbReference type="ARBA" id="ARBA00022741"/>
    </source>
</evidence>
<feature type="binding site" evidence="6">
    <location>
        <begin position="365"/>
        <end position="368"/>
    </location>
    <ligand>
        <name>ATP</name>
        <dbReference type="ChEBI" id="CHEBI:30616"/>
    </ligand>
</feature>
<keyword evidence="8" id="KW-1185">Reference proteome</keyword>
<protein>
    <recommendedName>
        <fullName evidence="6">Cell shape-determining protein MreB</fullName>
    </recommendedName>
</protein>
<accession>A0ABN2ZYM9</accession>
<dbReference type="InterPro" id="IPR056546">
    <property type="entry name" value="MreB_MamK-like"/>
</dbReference>
<comment type="similarity">
    <text evidence="5 6">Belongs to the FtsA/MreB family.</text>
</comment>
<proteinExistence type="inferred from homology"/>
<sequence length="419" mass="44343">MQFQTSVPSGFLYVQAADGRCNPEFVISGREVFTHGVGPDTQLDRFVPGPGTRRQRPNDPMNVAGHRRTLAALGCLSRGPRMTGFGIDLGTANTVVCHPRRGVVLEEPSVMIVRTSELRSRRVRPVLAGNEARVLMGRSPVGLTAVRPLHDGVIVDLEAARAFVAVMLGRVAAPGWQRVRPRAVIGVPAGATALERRALLEVAKEAGIRKAELVPEPIAGAVGCGLDPLEARAHMVLDIGGGTSEITAFCFGGLLSHRSSRIAGDELTLALYRYLRSEHQLLVGEQTAEALKCAIDADEGLSTVVQGVDLATGRARLLTVESEEVLDALRPTANAILAALAGALDDLPPQAADDILTDGVTVFGGSSLLRGFGKIVEAAFAFPVRMADRPLSCVAEGAARCLKDPDVVRAYEDAFLDAG</sequence>